<evidence type="ECO:0000256" key="3">
    <source>
        <dbReference type="ARBA" id="ARBA00022741"/>
    </source>
</evidence>
<dbReference type="InterPro" id="IPR036640">
    <property type="entry name" value="ABC1_TM_sf"/>
</dbReference>
<dbReference type="RefSeq" id="WP_406768684.1">
    <property type="nucleotide sequence ID" value="NZ_JBJHZZ010000001.1"/>
</dbReference>
<dbReference type="SMART" id="SM00382">
    <property type="entry name" value="AAA"/>
    <property type="match status" value="1"/>
</dbReference>
<feature type="region of interest" description="Disordered" evidence="7">
    <location>
        <begin position="1"/>
        <end position="20"/>
    </location>
</feature>
<accession>A0ABW8T1S0</accession>
<feature type="domain" description="ABC transmembrane type-1" evidence="10">
    <location>
        <begin position="148"/>
        <end position="398"/>
    </location>
</feature>
<evidence type="ECO:0000259" key="10">
    <source>
        <dbReference type="PROSITE" id="PS50929"/>
    </source>
</evidence>
<evidence type="ECO:0000259" key="9">
    <source>
        <dbReference type="PROSITE" id="PS50893"/>
    </source>
</evidence>
<keyword evidence="4 11" id="KW-0067">ATP-binding</keyword>
<dbReference type="Gene3D" id="1.20.1560.10">
    <property type="entry name" value="ABC transporter type 1, transmembrane domain"/>
    <property type="match status" value="1"/>
</dbReference>
<feature type="transmembrane region" description="Helical" evidence="8">
    <location>
        <begin position="334"/>
        <end position="354"/>
    </location>
</feature>
<keyword evidence="3" id="KW-0547">Nucleotide-binding</keyword>
<feature type="transmembrane region" description="Helical" evidence="8">
    <location>
        <begin position="149"/>
        <end position="180"/>
    </location>
</feature>
<evidence type="ECO:0000256" key="1">
    <source>
        <dbReference type="ARBA" id="ARBA00004651"/>
    </source>
</evidence>
<dbReference type="GO" id="GO:0005524">
    <property type="term" value="F:ATP binding"/>
    <property type="evidence" value="ECO:0007669"/>
    <property type="project" value="UniProtKB-KW"/>
</dbReference>
<evidence type="ECO:0000256" key="2">
    <source>
        <dbReference type="ARBA" id="ARBA00022692"/>
    </source>
</evidence>
<dbReference type="EMBL" id="JBJHZZ010000001">
    <property type="protein sequence ID" value="MFL0245677.1"/>
    <property type="molecule type" value="Genomic_DNA"/>
</dbReference>
<dbReference type="Gene3D" id="3.40.50.300">
    <property type="entry name" value="P-loop containing nucleotide triphosphate hydrolases"/>
    <property type="match status" value="1"/>
</dbReference>
<dbReference type="Pfam" id="PF00005">
    <property type="entry name" value="ABC_tran"/>
    <property type="match status" value="1"/>
</dbReference>
<reference evidence="11 12" key="1">
    <citation type="submission" date="2024-11" db="EMBL/GenBank/DDBJ databases">
        <authorList>
            <person name="Heng Y.C."/>
            <person name="Lim A.C.H."/>
            <person name="Lee J.K.Y."/>
            <person name="Kittelmann S."/>
        </authorList>
    </citation>
    <scope>NUCLEOTIDE SEQUENCE [LARGE SCALE GENOMIC DNA]</scope>
    <source>
        <strain evidence="11 12">WILCCON 0185</strain>
    </source>
</reference>
<evidence type="ECO:0000313" key="12">
    <source>
        <dbReference type="Proteomes" id="UP001623591"/>
    </source>
</evidence>
<dbReference type="PANTHER" id="PTHR24221">
    <property type="entry name" value="ATP-BINDING CASSETTE SUB-FAMILY B"/>
    <property type="match status" value="1"/>
</dbReference>
<keyword evidence="2 8" id="KW-0812">Transmembrane</keyword>
<feature type="transmembrane region" description="Helical" evidence="8">
    <location>
        <begin position="255"/>
        <end position="274"/>
    </location>
</feature>
<dbReference type="Proteomes" id="UP001623591">
    <property type="component" value="Unassembled WGS sequence"/>
</dbReference>
<dbReference type="SUPFAM" id="SSF52540">
    <property type="entry name" value="P-loop containing nucleoside triphosphate hydrolases"/>
    <property type="match status" value="1"/>
</dbReference>
<evidence type="ECO:0000256" key="7">
    <source>
        <dbReference type="SAM" id="MobiDB-lite"/>
    </source>
</evidence>
<dbReference type="PROSITE" id="PS50929">
    <property type="entry name" value="ABC_TM1F"/>
    <property type="match status" value="1"/>
</dbReference>
<dbReference type="InterPro" id="IPR027417">
    <property type="entry name" value="P-loop_NTPase"/>
</dbReference>
<gene>
    <name evidence="11" type="ORF">ACJDUG_01640</name>
</gene>
<dbReference type="InterPro" id="IPR003439">
    <property type="entry name" value="ABC_transporter-like_ATP-bd"/>
</dbReference>
<evidence type="ECO:0000256" key="4">
    <source>
        <dbReference type="ARBA" id="ARBA00022840"/>
    </source>
</evidence>
<evidence type="ECO:0000313" key="11">
    <source>
        <dbReference type="EMBL" id="MFL0245677.1"/>
    </source>
</evidence>
<comment type="caution">
    <text evidence="11">The sequence shown here is derived from an EMBL/GenBank/DDBJ whole genome shotgun (WGS) entry which is preliminary data.</text>
</comment>
<keyword evidence="5 8" id="KW-1133">Transmembrane helix</keyword>
<comment type="subcellular location">
    <subcellularLocation>
        <location evidence="1">Cell membrane</location>
        <topology evidence="1">Multi-pass membrane protein</topology>
    </subcellularLocation>
</comment>
<dbReference type="InterPro" id="IPR039421">
    <property type="entry name" value="Type_1_exporter"/>
</dbReference>
<organism evidence="11 12">
    <name type="scientific">Candidatus Clostridium stratigraminis</name>
    <dbReference type="NCBI Taxonomy" id="3381661"/>
    <lineage>
        <taxon>Bacteria</taxon>
        <taxon>Bacillati</taxon>
        <taxon>Bacillota</taxon>
        <taxon>Clostridia</taxon>
        <taxon>Eubacteriales</taxon>
        <taxon>Clostridiaceae</taxon>
        <taxon>Clostridium</taxon>
    </lineage>
</organism>
<keyword evidence="6 8" id="KW-0472">Membrane</keyword>
<sequence length="678" mass="75080">MPKVDNGTSTQSKDTMNPDELKSVKELLSLPMLNSITDTNEKAKVTSKMLDIFASMPEIDTTDSSNSENKIDAKSIKSIQEFIALPKLSTLTDANQRADVTQKILNLGSELTKTMDNAPTDPKDNVKFTDDQIKSVITSIRETNGDYDFHYIGIIVLVLIGMYVISALFSLTMGLVMSGVSQKTVRDLRREVDEKLARLPLKYFDMHAHGDILSRVTNDVDTIATTLQQSLTQIITSVVSIIGYIIMMLTISPVLTLIVIATLPLYIIATVTIAKKSQKYFAAQQKEIGLISGHVEEMYTGHKIVKAFGHEKDSIEEFEAINKRLKNAGWKAQFVSGIMYPLMNFISNIGYVGISMVGGIWITKSILGLGDILAFIQYSRSFTMPIVQTANIANIIQSTVACAERVFEILDENEEIPDNSNAVVLKNPRGEVAFEHVDFRYVEDVPLIEDMNLQVKQGHTIAIVGPTGAGKTTLVNLLMRFYEINAGKISIDGININDIKRSELRKMFGMVLQDTWLYNGSIKDNIAYGKEGAAMEDIISAAKAAHADHFIRTLPQGYDTILNEEGTNISQGQKQLLTIARAILADPRILILDEATSSVDTRTEVLIQKAMANLMKDRTSFVIAHRLSTIRDAELILVMNKGRIIEMGNHKELLSKGGFYADLYNSQFSGANLDNEAV</sequence>
<dbReference type="CDD" id="cd18547">
    <property type="entry name" value="ABC_6TM_Tm288_like"/>
    <property type="match status" value="1"/>
</dbReference>
<keyword evidence="12" id="KW-1185">Reference proteome</keyword>
<feature type="domain" description="ABC transporter" evidence="9">
    <location>
        <begin position="432"/>
        <end position="666"/>
    </location>
</feature>
<dbReference type="SUPFAM" id="SSF90123">
    <property type="entry name" value="ABC transporter transmembrane region"/>
    <property type="match status" value="1"/>
</dbReference>
<feature type="compositionally biased region" description="Polar residues" evidence="7">
    <location>
        <begin position="1"/>
        <end position="15"/>
    </location>
</feature>
<dbReference type="InterPro" id="IPR011527">
    <property type="entry name" value="ABC1_TM_dom"/>
</dbReference>
<protein>
    <submittedName>
        <fullName evidence="11">ABC transporter ATP-binding protein</fullName>
    </submittedName>
</protein>
<dbReference type="Pfam" id="PF00664">
    <property type="entry name" value="ABC_membrane"/>
    <property type="match status" value="1"/>
</dbReference>
<dbReference type="PROSITE" id="PS50893">
    <property type="entry name" value="ABC_TRANSPORTER_2"/>
    <property type="match status" value="1"/>
</dbReference>
<evidence type="ECO:0000256" key="8">
    <source>
        <dbReference type="SAM" id="Phobius"/>
    </source>
</evidence>
<evidence type="ECO:0000256" key="6">
    <source>
        <dbReference type="ARBA" id="ARBA00023136"/>
    </source>
</evidence>
<dbReference type="CDD" id="cd03254">
    <property type="entry name" value="ABCC_Glucan_exporter_like"/>
    <property type="match status" value="1"/>
</dbReference>
<dbReference type="PROSITE" id="PS00211">
    <property type="entry name" value="ABC_TRANSPORTER_1"/>
    <property type="match status" value="1"/>
</dbReference>
<proteinExistence type="predicted"/>
<dbReference type="PANTHER" id="PTHR24221:SF499">
    <property type="entry name" value="FATTY ACID ABC TRANSPORTER ATP-BINDING_PERMEASE PROTEIN"/>
    <property type="match status" value="1"/>
</dbReference>
<name>A0ABW8T1S0_9CLOT</name>
<evidence type="ECO:0000256" key="5">
    <source>
        <dbReference type="ARBA" id="ARBA00022989"/>
    </source>
</evidence>
<dbReference type="InterPro" id="IPR003593">
    <property type="entry name" value="AAA+_ATPase"/>
</dbReference>
<dbReference type="InterPro" id="IPR017871">
    <property type="entry name" value="ABC_transporter-like_CS"/>
</dbReference>